<dbReference type="InterPro" id="IPR043425">
    <property type="entry name" value="NusG-like"/>
</dbReference>
<dbReference type="GO" id="GO:0031564">
    <property type="term" value="P:transcription antitermination"/>
    <property type="evidence" value="ECO:0007669"/>
    <property type="project" value="UniProtKB-UniRule"/>
</dbReference>
<dbReference type="PRINTS" id="PR00338">
    <property type="entry name" value="NUSGTNSCPFCT"/>
</dbReference>
<evidence type="ECO:0000313" key="10">
    <source>
        <dbReference type="EMBL" id="BBB32942.1"/>
    </source>
</evidence>
<evidence type="ECO:0000256" key="7">
    <source>
        <dbReference type="RuleBase" id="RU000538"/>
    </source>
</evidence>
<comment type="similarity">
    <text evidence="5 7">Belongs to the NusG family.</text>
</comment>
<dbReference type="PANTHER" id="PTHR30265">
    <property type="entry name" value="RHO-INTERACTING TRANSCRIPTION TERMINATION FACTOR NUSG"/>
    <property type="match status" value="1"/>
</dbReference>
<protein>
    <recommendedName>
        <fullName evidence="5 6">Transcription termination/antitermination protein NusG</fullName>
    </recommendedName>
</protein>
<dbReference type="RefSeq" id="WP_201327243.1">
    <property type="nucleotide sequence ID" value="NZ_AP017470.1"/>
</dbReference>
<dbReference type="InterPro" id="IPR005825">
    <property type="entry name" value="Ribosomal_uL24_CS"/>
</dbReference>
<dbReference type="InterPro" id="IPR001062">
    <property type="entry name" value="Transcrpt_antiterm_NusG"/>
</dbReference>
<dbReference type="GO" id="GO:0005829">
    <property type="term" value="C:cytosol"/>
    <property type="evidence" value="ECO:0007669"/>
    <property type="project" value="UniProtKB-ARBA"/>
</dbReference>
<dbReference type="NCBIfam" id="TIGR00922">
    <property type="entry name" value="nusG"/>
    <property type="match status" value="1"/>
</dbReference>
<dbReference type="FunFam" id="3.30.70.940:FF:000002">
    <property type="entry name" value="Transcription termination/antitermination protein NusG"/>
    <property type="match status" value="1"/>
</dbReference>
<feature type="domain" description="KOW" evidence="9">
    <location>
        <begin position="121"/>
        <end position="148"/>
    </location>
</feature>
<keyword evidence="2 5" id="KW-0889">Transcription antitermination</keyword>
<evidence type="ECO:0000259" key="9">
    <source>
        <dbReference type="SMART" id="SM00739"/>
    </source>
</evidence>
<dbReference type="InterPro" id="IPR006645">
    <property type="entry name" value="NGN-like_dom"/>
</dbReference>
<evidence type="ECO:0000256" key="1">
    <source>
        <dbReference type="ARBA" id="ARBA00022472"/>
    </source>
</evidence>
<dbReference type="InterPro" id="IPR036735">
    <property type="entry name" value="NGN_dom_sf"/>
</dbReference>
<dbReference type="Gene3D" id="2.30.30.30">
    <property type="match status" value="1"/>
</dbReference>
<dbReference type="CDD" id="cd09891">
    <property type="entry name" value="NGN_Bact_1"/>
    <property type="match status" value="1"/>
</dbReference>
<dbReference type="Pfam" id="PF00467">
    <property type="entry name" value="KOW"/>
    <property type="match status" value="1"/>
</dbReference>
<evidence type="ECO:0000256" key="6">
    <source>
        <dbReference type="NCBIfam" id="TIGR00922"/>
    </source>
</evidence>
<dbReference type="Gene3D" id="3.30.70.940">
    <property type="entry name" value="NusG, N-terminal domain"/>
    <property type="match status" value="1"/>
</dbReference>
<evidence type="ECO:0000259" key="8">
    <source>
        <dbReference type="SMART" id="SM00738"/>
    </source>
</evidence>
<accession>A0A7R6SZN7</accession>
<dbReference type="FunFam" id="2.30.30.30:FF:000002">
    <property type="entry name" value="Transcription termination/antitermination factor NusG"/>
    <property type="match status" value="1"/>
</dbReference>
<dbReference type="GO" id="GO:0006412">
    <property type="term" value="P:translation"/>
    <property type="evidence" value="ECO:0007669"/>
    <property type="project" value="InterPro"/>
</dbReference>
<dbReference type="SMART" id="SM00738">
    <property type="entry name" value="NGN"/>
    <property type="match status" value="1"/>
</dbReference>
<feature type="domain" description="NusG-like N-terminal" evidence="8">
    <location>
        <begin position="2"/>
        <end position="109"/>
    </location>
</feature>
<organism evidence="10 11">
    <name type="scientific">Thermotomaculum hydrothermale</name>
    <dbReference type="NCBI Taxonomy" id="981385"/>
    <lineage>
        <taxon>Bacteria</taxon>
        <taxon>Pseudomonadati</taxon>
        <taxon>Acidobacteriota</taxon>
        <taxon>Holophagae</taxon>
        <taxon>Thermotomaculales</taxon>
        <taxon>Thermotomaculaceae</taxon>
        <taxon>Thermotomaculum</taxon>
    </lineage>
</organism>
<dbReference type="SMART" id="SM00739">
    <property type="entry name" value="KOW"/>
    <property type="match status" value="1"/>
</dbReference>
<sequence length="175" mass="20067">MALQWYIIHTYSGYENRVKETLEKRIKAFGLEDKITQILIPTEKVVEVKKGKKVESVKKFFPGYILIQMEMDDHLWHFVRNTPKVTGFVGGKKPKPLTDEEVEEILSQVKTSREKPKAEIKFAPNDKVKIIDGPFKNFIGTVEEVNADKGTVRVMVTIFGRSTPVELGFLKVEKV</sequence>
<comment type="function">
    <text evidence="5 7">Participates in transcription elongation, termination and antitermination.</text>
</comment>
<dbReference type="Proteomes" id="UP000595564">
    <property type="component" value="Chromosome"/>
</dbReference>
<evidence type="ECO:0000256" key="4">
    <source>
        <dbReference type="ARBA" id="ARBA00023163"/>
    </source>
</evidence>
<evidence type="ECO:0000256" key="5">
    <source>
        <dbReference type="HAMAP-Rule" id="MF_00948"/>
    </source>
</evidence>
<dbReference type="PANTHER" id="PTHR30265:SF2">
    <property type="entry name" value="TRANSCRIPTION TERMINATION_ANTITERMINATION PROTEIN NUSG"/>
    <property type="match status" value="1"/>
</dbReference>
<dbReference type="GO" id="GO:0032784">
    <property type="term" value="P:regulation of DNA-templated transcription elongation"/>
    <property type="evidence" value="ECO:0007669"/>
    <property type="project" value="InterPro"/>
</dbReference>
<dbReference type="SUPFAM" id="SSF50104">
    <property type="entry name" value="Translation proteins SH3-like domain"/>
    <property type="match status" value="1"/>
</dbReference>
<proteinExistence type="inferred from homology"/>
<dbReference type="EMBL" id="AP017470">
    <property type="protein sequence ID" value="BBB32942.1"/>
    <property type="molecule type" value="Genomic_DNA"/>
</dbReference>
<dbReference type="Pfam" id="PF02357">
    <property type="entry name" value="NusG"/>
    <property type="match status" value="1"/>
</dbReference>
<dbReference type="InterPro" id="IPR014722">
    <property type="entry name" value="Rib_uL2_dom2"/>
</dbReference>
<dbReference type="GO" id="GO:0005840">
    <property type="term" value="C:ribosome"/>
    <property type="evidence" value="ECO:0007669"/>
    <property type="project" value="InterPro"/>
</dbReference>
<dbReference type="InterPro" id="IPR047050">
    <property type="entry name" value="NGN"/>
</dbReference>
<keyword evidence="3 5" id="KW-0805">Transcription regulation</keyword>
<dbReference type="GO" id="GO:0003735">
    <property type="term" value="F:structural constituent of ribosome"/>
    <property type="evidence" value="ECO:0007669"/>
    <property type="project" value="InterPro"/>
</dbReference>
<dbReference type="GO" id="GO:0006354">
    <property type="term" value="P:DNA-templated transcription elongation"/>
    <property type="evidence" value="ECO:0007669"/>
    <property type="project" value="UniProtKB-UniRule"/>
</dbReference>
<keyword evidence="1 5" id="KW-0806">Transcription termination</keyword>
<dbReference type="CDD" id="cd06091">
    <property type="entry name" value="KOW_NusG"/>
    <property type="match status" value="1"/>
</dbReference>
<dbReference type="SUPFAM" id="SSF82679">
    <property type="entry name" value="N-utilization substance G protein NusG, N-terminal domain"/>
    <property type="match status" value="1"/>
</dbReference>
<keyword evidence="11" id="KW-1185">Reference proteome</keyword>
<gene>
    <name evidence="5 10" type="primary">nusG</name>
    <name evidence="10" type="ORF">TTHT_1430</name>
</gene>
<dbReference type="InterPro" id="IPR008991">
    <property type="entry name" value="Translation_prot_SH3-like_sf"/>
</dbReference>
<dbReference type="GO" id="GO:0006353">
    <property type="term" value="P:DNA-templated transcription termination"/>
    <property type="evidence" value="ECO:0007669"/>
    <property type="project" value="UniProtKB-UniRule"/>
</dbReference>
<dbReference type="InterPro" id="IPR005824">
    <property type="entry name" value="KOW"/>
</dbReference>
<evidence type="ECO:0000256" key="3">
    <source>
        <dbReference type="ARBA" id="ARBA00023015"/>
    </source>
</evidence>
<evidence type="ECO:0000256" key="2">
    <source>
        <dbReference type="ARBA" id="ARBA00022814"/>
    </source>
</evidence>
<dbReference type="HAMAP" id="MF_00948">
    <property type="entry name" value="NusG"/>
    <property type="match status" value="1"/>
</dbReference>
<evidence type="ECO:0000313" key="11">
    <source>
        <dbReference type="Proteomes" id="UP000595564"/>
    </source>
</evidence>
<dbReference type="KEGG" id="thyd:TTHT_1430"/>
<dbReference type="PROSITE" id="PS01108">
    <property type="entry name" value="RIBOSOMAL_L24"/>
    <property type="match status" value="1"/>
</dbReference>
<dbReference type="InterPro" id="IPR015869">
    <property type="entry name" value="Transcrpt_antiterm_NusG_bac_CS"/>
</dbReference>
<dbReference type="AlphaFoldDB" id="A0A7R6SZN7"/>
<name>A0A7R6SZN7_9BACT</name>
<keyword evidence="4 5" id="KW-0804">Transcription</keyword>
<reference evidence="10 11" key="1">
    <citation type="journal article" date="2012" name="Extremophiles">
        <title>Thermotomaculum hydrothermale gen. nov., sp. nov., a novel heterotrophic thermophile within the phylum Acidobacteria from a deep-sea hydrothermal vent chimney in the Southern Okinawa Trough.</title>
        <authorList>
            <person name="Izumi H."/>
            <person name="Nunoura T."/>
            <person name="Miyazaki M."/>
            <person name="Mino S."/>
            <person name="Toki T."/>
            <person name="Takai K."/>
            <person name="Sako Y."/>
            <person name="Sawabe T."/>
            <person name="Nakagawa S."/>
        </authorList>
    </citation>
    <scope>NUCLEOTIDE SEQUENCE [LARGE SCALE GENOMIC DNA]</scope>
    <source>
        <strain evidence="10 11">AC55</strain>
    </source>
</reference>
<dbReference type="PROSITE" id="PS01014">
    <property type="entry name" value="NUSG"/>
    <property type="match status" value="1"/>
</dbReference>